<dbReference type="Proteomes" id="UP001374579">
    <property type="component" value="Unassembled WGS sequence"/>
</dbReference>
<dbReference type="InterPro" id="IPR047538">
    <property type="entry name" value="KH-I_ASCC1"/>
</dbReference>
<dbReference type="SUPFAM" id="SSF55144">
    <property type="entry name" value="LigT-like"/>
    <property type="match status" value="1"/>
</dbReference>
<evidence type="ECO:0000313" key="4">
    <source>
        <dbReference type="Proteomes" id="UP001374579"/>
    </source>
</evidence>
<dbReference type="InterPro" id="IPR009210">
    <property type="entry name" value="ASCC1"/>
</dbReference>
<evidence type="ECO:0000256" key="1">
    <source>
        <dbReference type="PROSITE-ProRule" id="PRU00117"/>
    </source>
</evidence>
<reference evidence="3 4" key="1">
    <citation type="submission" date="2024-02" db="EMBL/GenBank/DDBJ databases">
        <title>Chromosome-scale genome assembly of the rough periwinkle Littorina saxatilis.</title>
        <authorList>
            <person name="De Jode A."/>
            <person name="Faria R."/>
            <person name="Formenti G."/>
            <person name="Sims Y."/>
            <person name="Smith T.P."/>
            <person name="Tracey A."/>
            <person name="Wood J.M.D."/>
            <person name="Zagrodzka Z.B."/>
            <person name="Johannesson K."/>
            <person name="Butlin R.K."/>
            <person name="Leder E.H."/>
        </authorList>
    </citation>
    <scope>NUCLEOTIDE SEQUENCE [LARGE SCALE GENOMIC DNA]</scope>
    <source>
        <strain evidence="3">Snail1</strain>
        <tissue evidence="3">Muscle</tissue>
    </source>
</reference>
<name>A0AAN9FZZ8_9CAEN</name>
<dbReference type="PROSITE" id="PS50084">
    <property type="entry name" value="KH_TYPE_1"/>
    <property type="match status" value="1"/>
</dbReference>
<dbReference type="CDD" id="cd22419">
    <property type="entry name" value="KH-I_ASCC1"/>
    <property type="match status" value="1"/>
</dbReference>
<keyword evidence="4" id="KW-1185">Reference proteome</keyword>
<dbReference type="InterPro" id="IPR019510">
    <property type="entry name" value="AKAP7-like_phosphoesterase"/>
</dbReference>
<dbReference type="InterPro" id="IPR004088">
    <property type="entry name" value="KH_dom_type_1"/>
</dbReference>
<dbReference type="InterPro" id="IPR009097">
    <property type="entry name" value="Cyclic_Pdiesterase"/>
</dbReference>
<dbReference type="AlphaFoldDB" id="A0AAN9FZZ8"/>
<evidence type="ECO:0000313" key="3">
    <source>
        <dbReference type="EMBL" id="KAK7090064.1"/>
    </source>
</evidence>
<accession>A0AAN9FZZ8</accession>
<dbReference type="SUPFAM" id="SSF54791">
    <property type="entry name" value="Eukaryotic type KH-domain (KH-domain type I)"/>
    <property type="match status" value="1"/>
</dbReference>
<feature type="domain" description="K Homology" evidence="2">
    <location>
        <begin position="61"/>
        <end position="129"/>
    </location>
</feature>
<dbReference type="Gene3D" id="3.30.1370.10">
    <property type="entry name" value="K Homology domain, type 1"/>
    <property type="match status" value="1"/>
</dbReference>
<dbReference type="InterPro" id="IPR036612">
    <property type="entry name" value="KH_dom_type_1_sf"/>
</dbReference>
<organism evidence="3 4">
    <name type="scientific">Littorina saxatilis</name>
    <dbReference type="NCBI Taxonomy" id="31220"/>
    <lineage>
        <taxon>Eukaryota</taxon>
        <taxon>Metazoa</taxon>
        <taxon>Spiralia</taxon>
        <taxon>Lophotrochozoa</taxon>
        <taxon>Mollusca</taxon>
        <taxon>Gastropoda</taxon>
        <taxon>Caenogastropoda</taxon>
        <taxon>Littorinimorpha</taxon>
        <taxon>Littorinoidea</taxon>
        <taxon>Littorinidae</taxon>
        <taxon>Littorina</taxon>
    </lineage>
</organism>
<dbReference type="InterPro" id="IPR004087">
    <property type="entry name" value="KH_dom"/>
</dbReference>
<dbReference type="Pfam" id="PF00013">
    <property type="entry name" value="KH_1"/>
    <property type="match status" value="1"/>
</dbReference>
<dbReference type="GO" id="GO:0006307">
    <property type="term" value="P:DNA alkylation repair"/>
    <property type="evidence" value="ECO:0007669"/>
    <property type="project" value="InterPro"/>
</dbReference>
<sequence>MEVLRPQLVRIGNRIYRKNPVAAREGTNPEDEEMEPDFDTAEACYDDEVCDVDFDIEEFSGGFRMRLDFPSTYFKYIIGKRGDTKRRLETETRTQIRIPRAGQEGEIVIQGHDKKGVISAKTRVEVLVESARQKQPFTHFLSIPIQSEEIWERFEEFKFQIMDDDARESAVDPSIFQTPQKLHMTIGTMVLLNDKEIQRAKDLLHQCFDDLLEPILQGSPLFIDIRGLEYMNDDPGAVDVLYAKVQPSPEADKLQMLVDRLVDKFVSANLMQRQYERVKLHITVINTLFRKDPSGASAPQQSNARGPSRDRESFSAISILQKFGDFDFGPYQVDSVELSQRYSTAQNGYYESASSLKL</sequence>
<dbReference type="PANTHER" id="PTHR13360">
    <property type="entry name" value="ACTIVATING SIGNAL COINTEGRATOR 1 COMPLEX SUBUNIT 1"/>
    <property type="match status" value="1"/>
</dbReference>
<dbReference type="Gene3D" id="3.90.1140.10">
    <property type="entry name" value="Cyclic phosphodiesterase"/>
    <property type="match status" value="1"/>
</dbReference>
<dbReference type="SMART" id="SM00322">
    <property type="entry name" value="KH"/>
    <property type="match status" value="1"/>
</dbReference>
<keyword evidence="1" id="KW-0694">RNA-binding</keyword>
<comment type="caution">
    <text evidence="3">The sequence shown here is derived from an EMBL/GenBank/DDBJ whole genome shotgun (WGS) entry which is preliminary data.</text>
</comment>
<dbReference type="Pfam" id="PF10469">
    <property type="entry name" value="AKAP7_NLS"/>
    <property type="match status" value="1"/>
</dbReference>
<dbReference type="GO" id="GO:0006355">
    <property type="term" value="P:regulation of DNA-templated transcription"/>
    <property type="evidence" value="ECO:0007669"/>
    <property type="project" value="TreeGrafter"/>
</dbReference>
<evidence type="ECO:0000259" key="2">
    <source>
        <dbReference type="SMART" id="SM00322"/>
    </source>
</evidence>
<dbReference type="GO" id="GO:0005634">
    <property type="term" value="C:nucleus"/>
    <property type="evidence" value="ECO:0007669"/>
    <property type="project" value="TreeGrafter"/>
</dbReference>
<proteinExistence type="predicted"/>
<protein>
    <recommendedName>
        <fullName evidence="2">K Homology domain-containing protein</fullName>
    </recommendedName>
</protein>
<dbReference type="PANTHER" id="PTHR13360:SF1">
    <property type="entry name" value="ACTIVATING SIGNAL COINTEGRATOR 1 COMPLEX SUBUNIT 1"/>
    <property type="match status" value="1"/>
</dbReference>
<dbReference type="PIRSF" id="PIRSF027019">
    <property type="entry name" value="Euk_LigT"/>
    <property type="match status" value="1"/>
</dbReference>
<dbReference type="EMBL" id="JBAMIC010000024">
    <property type="protein sequence ID" value="KAK7090064.1"/>
    <property type="molecule type" value="Genomic_DNA"/>
</dbReference>
<dbReference type="GO" id="GO:0003723">
    <property type="term" value="F:RNA binding"/>
    <property type="evidence" value="ECO:0007669"/>
    <property type="project" value="UniProtKB-UniRule"/>
</dbReference>
<gene>
    <name evidence="3" type="ORF">V1264_009916</name>
</gene>